<accession>B0T7Q6</accession>
<dbReference type="GO" id="GO:0006355">
    <property type="term" value="P:regulation of DNA-templated transcription"/>
    <property type="evidence" value="ECO:0007669"/>
    <property type="project" value="InterPro"/>
</dbReference>
<dbReference type="SUPFAM" id="SSF46894">
    <property type="entry name" value="C-terminal effector domain of the bipartite response regulators"/>
    <property type="match status" value="1"/>
</dbReference>
<dbReference type="SUPFAM" id="SSF75516">
    <property type="entry name" value="Pheromone-binding domain of LuxR-like quorum-sensing transcription factors"/>
    <property type="match status" value="1"/>
</dbReference>
<dbReference type="InterPro" id="IPR036693">
    <property type="entry name" value="TF_LuxR_autoind-bd_dom_sf"/>
</dbReference>
<dbReference type="OrthoDB" id="3170288at2"/>
<dbReference type="PROSITE" id="PS50043">
    <property type="entry name" value="HTH_LUXR_2"/>
    <property type="match status" value="1"/>
</dbReference>
<sequence>MNAATALVRTESAACPAQAFRATLGDAARLCGFSQAAYMHLGHRLPRPEDSDAAAMETPRELISSGGLDEALYRKRGYLAFDPLAVRAAKAFLPFAWSLADLADPNARPLARAFEAWGVRSGLIVPVQDSTAGPALVNFLHAESQSRAALDAGAEAARDGLALLTAARLHAAARASLPVHGTSDAGLNAREMQVLRLAAQGLTEMETAARLKLSRRGVQFHLSRAGAKLDTTNKTAAVARAISLGLIAI</sequence>
<dbReference type="Gene3D" id="3.30.450.80">
    <property type="entry name" value="Transcription factor LuxR-like, autoinducer-binding domain"/>
    <property type="match status" value="1"/>
</dbReference>
<evidence type="ECO:0000256" key="1">
    <source>
        <dbReference type="ARBA" id="ARBA00023015"/>
    </source>
</evidence>
<dbReference type="CDD" id="cd06170">
    <property type="entry name" value="LuxR_C_like"/>
    <property type="match status" value="1"/>
</dbReference>
<dbReference type="InterPro" id="IPR036388">
    <property type="entry name" value="WH-like_DNA-bd_sf"/>
</dbReference>
<dbReference type="AlphaFoldDB" id="B0T7Q6"/>
<evidence type="ECO:0000256" key="3">
    <source>
        <dbReference type="ARBA" id="ARBA00023163"/>
    </source>
</evidence>
<dbReference type="eggNOG" id="COG2197">
    <property type="taxonomic scope" value="Bacteria"/>
</dbReference>
<evidence type="ECO:0000256" key="2">
    <source>
        <dbReference type="ARBA" id="ARBA00023125"/>
    </source>
</evidence>
<dbReference type="PANTHER" id="PTHR44688:SF16">
    <property type="entry name" value="DNA-BINDING TRANSCRIPTIONAL ACTIVATOR DEVR_DOSR"/>
    <property type="match status" value="1"/>
</dbReference>
<dbReference type="STRING" id="366602.Caul_2116"/>
<dbReference type="InterPro" id="IPR016032">
    <property type="entry name" value="Sig_transdc_resp-reg_C-effctor"/>
</dbReference>
<dbReference type="SMART" id="SM00421">
    <property type="entry name" value="HTH_LUXR"/>
    <property type="match status" value="1"/>
</dbReference>
<dbReference type="Pfam" id="PF00196">
    <property type="entry name" value="GerE"/>
    <property type="match status" value="1"/>
</dbReference>
<protein>
    <submittedName>
        <fullName evidence="5">Transcriptional regulator, LuxR family</fullName>
    </submittedName>
</protein>
<keyword evidence="3" id="KW-0804">Transcription</keyword>
<proteinExistence type="predicted"/>
<dbReference type="EMBL" id="CP000927">
    <property type="protein sequence ID" value="ABZ71244.1"/>
    <property type="molecule type" value="Genomic_DNA"/>
</dbReference>
<dbReference type="PRINTS" id="PR00038">
    <property type="entry name" value="HTHLUXR"/>
</dbReference>
<evidence type="ECO:0000259" key="4">
    <source>
        <dbReference type="PROSITE" id="PS50043"/>
    </source>
</evidence>
<dbReference type="KEGG" id="cak:Caul_2116"/>
<dbReference type="Gene3D" id="1.10.10.10">
    <property type="entry name" value="Winged helix-like DNA-binding domain superfamily/Winged helix DNA-binding domain"/>
    <property type="match status" value="1"/>
</dbReference>
<dbReference type="Pfam" id="PF03472">
    <property type="entry name" value="Autoind_bind"/>
    <property type="match status" value="1"/>
</dbReference>
<feature type="domain" description="HTH luxR-type" evidence="4">
    <location>
        <begin position="180"/>
        <end position="245"/>
    </location>
</feature>
<dbReference type="PANTHER" id="PTHR44688">
    <property type="entry name" value="DNA-BINDING TRANSCRIPTIONAL ACTIVATOR DEVR_DOSR"/>
    <property type="match status" value="1"/>
</dbReference>
<reference evidence="5" key="1">
    <citation type="submission" date="2008-01" db="EMBL/GenBank/DDBJ databases">
        <title>Complete sequence of chromosome of Caulobacter sp. K31.</title>
        <authorList>
            <consortium name="US DOE Joint Genome Institute"/>
            <person name="Copeland A."/>
            <person name="Lucas S."/>
            <person name="Lapidus A."/>
            <person name="Barry K."/>
            <person name="Glavina del Rio T."/>
            <person name="Dalin E."/>
            <person name="Tice H."/>
            <person name="Pitluck S."/>
            <person name="Bruce D."/>
            <person name="Goodwin L."/>
            <person name="Thompson L.S."/>
            <person name="Brettin T."/>
            <person name="Detter J.C."/>
            <person name="Han C."/>
            <person name="Schmutz J."/>
            <person name="Larimer F."/>
            <person name="Land M."/>
            <person name="Hauser L."/>
            <person name="Kyrpides N."/>
            <person name="Kim E."/>
            <person name="Stephens C."/>
            <person name="Richardson P."/>
        </authorList>
    </citation>
    <scope>NUCLEOTIDE SEQUENCE [LARGE SCALE GENOMIC DNA]</scope>
    <source>
        <strain evidence="5">K31</strain>
    </source>
</reference>
<keyword evidence="2" id="KW-0238">DNA-binding</keyword>
<evidence type="ECO:0000313" key="5">
    <source>
        <dbReference type="EMBL" id="ABZ71244.1"/>
    </source>
</evidence>
<organism evidence="5">
    <name type="scientific">Caulobacter sp. (strain K31)</name>
    <dbReference type="NCBI Taxonomy" id="366602"/>
    <lineage>
        <taxon>Bacteria</taxon>
        <taxon>Pseudomonadati</taxon>
        <taxon>Pseudomonadota</taxon>
        <taxon>Alphaproteobacteria</taxon>
        <taxon>Caulobacterales</taxon>
        <taxon>Caulobacteraceae</taxon>
        <taxon>Caulobacter</taxon>
    </lineage>
</organism>
<keyword evidence="1" id="KW-0805">Transcription regulation</keyword>
<dbReference type="GO" id="GO:0003677">
    <property type="term" value="F:DNA binding"/>
    <property type="evidence" value="ECO:0007669"/>
    <property type="project" value="UniProtKB-KW"/>
</dbReference>
<name>B0T7Q6_CAUSK</name>
<dbReference type="HOGENOM" id="CLU_1045482_0_0_5"/>
<gene>
    <name evidence="5" type="ordered locus">Caul_2116</name>
</gene>
<dbReference type="InterPro" id="IPR000792">
    <property type="entry name" value="Tscrpt_reg_LuxR_C"/>
</dbReference>
<dbReference type="InterPro" id="IPR005143">
    <property type="entry name" value="TF_LuxR_autoind-bd_dom"/>
</dbReference>